<gene>
    <name evidence="4" type="ORF">MES5069_380051</name>
</gene>
<dbReference type="InterPro" id="IPR013249">
    <property type="entry name" value="RNA_pol_sigma70_r4_t2"/>
</dbReference>
<evidence type="ECO:0000259" key="2">
    <source>
        <dbReference type="Pfam" id="PF08281"/>
    </source>
</evidence>
<evidence type="ECO:0000313" key="5">
    <source>
        <dbReference type="Proteomes" id="UP001153050"/>
    </source>
</evidence>
<reference evidence="4 5" key="1">
    <citation type="submission" date="2022-03" db="EMBL/GenBank/DDBJ databases">
        <authorList>
            <person name="Brunel B."/>
        </authorList>
    </citation>
    <scope>NUCLEOTIDE SEQUENCE [LARGE SCALE GENOMIC DNA]</scope>
    <source>
        <strain evidence="4">STM5069sample</strain>
    </source>
</reference>
<evidence type="ECO:0000259" key="3">
    <source>
        <dbReference type="Pfam" id="PF20239"/>
    </source>
</evidence>
<protein>
    <submittedName>
        <fullName evidence="4">RNA polymerase, sigma subunit, ECF family</fullName>
    </submittedName>
</protein>
<sequence>MTDLTWISTAISTARPQAMGALLRYFRDLDAAEEAFQDACLRALKNWPTNGPPRDPAAWLIFVGRNSGIDAVRKRAKQAPLPEEHQISDLEDAETDIAERLDGAHYRDDILRLLFICCHPDLPATQQIAVALRIVSGLSVKQIARAFLVGESAMEQRITRAKARIADAGVPFETPGAVERSERLAAVAAMVYLIFNEGYSTNSGEAPARAPLCEEAIRLARLLLRLFQTEPEIMGLTALLLLQHARAPARFDENGEIVLLEDQDRSLWSRKMIDEGLALVDKALRHQKPGPYQVQAAIAALHARATKPEDTDWNEIELLYSLLEQMQPSPVVTLNRAVAVAKVRGPEAALAMIEPLDQRLSGYFHFFGLKGGLLMQLGRGEEARIAFDRAIALANTAAEAAHIRMHIDRLMKEGAVRGAKTAR</sequence>
<dbReference type="InterPro" id="IPR046531">
    <property type="entry name" value="DUF6596"/>
</dbReference>
<feature type="domain" description="RNA polymerase sigma-70 region 2" evidence="1">
    <location>
        <begin position="14"/>
        <end position="77"/>
    </location>
</feature>
<organism evidence="4 5">
    <name type="scientific">Mesorhizobium escarrei</name>
    <dbReference type="NCBI Taxonomy" id="666018"/>
    <lineage>
        <taxon>Bacteria</taxon>
        <taxon>Pseudomonadati</taxon>
        <taxon>Pseudomonadota</taxon>
        <taxon>Alphaproteobacteria</taxon>
        <taxon>Hyphomicrobiales</taxon>
        <taxon>Phyllobacteriaceae</taxon>
        <taxon>Mesorhizobium</taxon>
    </lineage>
</organism>
<dbReference type="NCBIfam" id="TIGR02937">
    <property type="entry name" value="sigma70-ECF"/>
    <property type="match status" value="1"/>
</dbReference>
<dbReference type="SUPFAM" id="SSF88659">
    <property type="entry name" value="Sigma3 and sigma4 domains of RNA polymerase sigma factors"/>
    <property type="match status" value="1"/>
</dbReference>
<dbReference type="Pfam" id="PF08281">
    <property type="entry name" value="Sigma70_r4_2"/>
    <property type="match status" value="1"/>
</dbReference>
<evidence type="ECO:0000259" key="1">
    <source>
        <dbReference type="Pfam" id="PF04542"/>
    </source>
</evidence>
<dbReference type="InterPro" id="IPR011990">
    <property type="entry name" value="TPR-like_helical_dom_sf"/>
</dbReference>
<comment type="caution">
    <text evidence="4">The sequence shown here is derived from an EMBL/GenBank/DDBJ whole genome shotgun (WGS) entry which is preliminary data.</text>
</comment>
<dbReference type="PANTHER" id="PTHR47756">
    <property type="entry name" value="BLL6612 PROTEIN-RELATED"/>
    <property type="match status" value="1"/>
</dbReference>
<accession>A0ABM9E356</accession>
<dbReference type="InterPro" id="IPR013325">
    <property type="entry name" value="RNA_pol_sigma_r2"/>
</dbReference>
<dbReference type="EMBL" id="CAKXZT010000133">
    <property type="protein sequence ID" value="CAH2403512.1"/>
    <property type="molecule type" value="Genomic_DNA"/>
</dbReference>
<dbReference type="Pfam" id="PF04542">
    <property type="entry name" value="Sigma70_r2"/>
    <property type="match status" value="1"/>
</dbReference>
<dbReference type="Gene3D" id="1.10.1740.10">
    <property type="match status" value="1"/>
</dbReference>
<feature type="domain" description="RNA polymerase sigma factor 70 region 4 type 2" evidence="2">
    <location>
        <begin position="114"/>
        <end position="165"/>
    </location>
</feature>
<dbReference type="PANTHER" id="PTHR47756:SF1">
    <property type="entry name" value="BLL0085 PROTEIN"/>
    <property type="match status" value="1"/>
</dbReference>
<dbReference type="SUPFAM" id="SSF48452">
    <property type="entry name" value="TPR-like"/>
    <property type="match status" value="1"/>
</dbReference>
<dbReference type="Gene3D" id="1.10.10.10">
    <property type="entry name" value="Winged helix-like DNA-binding domain superfamily/Winged helix DNA-binding domain"/>
    <property type="match status" value="1"/>
</dbReference>
<dbReference type="RefSeq" id="WP_254019602.1">
    <property type="nucleotide sequence ID" value="NZ_CAKXZT010000133.1"/>
</dbReference>
<dbReference type="InterPro" id="IPR007627">
    <property type="entry name" value="RNA_pol_sigma70_r2"/>
</dbReference>
<dbReference type="InterPro" id="IPR014284">
    <property type="entry name" value="RNA_pol_sigma-70_dom"/>
</dbReference>
<name>A0ABM9E356_9HYPH</name>
<dbReference type="Pfam" id="PF20239">
    <property type="entry name" value="DUF6596"/>
    <property type="match status" value="1"/>
</dbReference>
<proteinExistence type="predicted"/>
<evidence type="ECO:0000313" key="4">
    <source>
        <dbReference type="EMBL" id="CAH2403512.1"/>
    </source>
</evidence>
<dbReference type="SUPFAM" id="SSF88946">
    <property type="entry name" value="Sigma2 domain of RNA polymerase sigma factors"/>
    <property type="match status" value="1"/>
</dbReference>
<dbReference type="InterPro" id="IPR036388">
    <property type="entry name" value="WH-like_DNA-bd_sf"/>
</dbReference>
<keyword evidence="5" id="KW-1185">Reference proteome</keyword>
<feature type="domain" description="DUF6596" evidence="3">
    <location>
        <begin position="183"/>
        <end position="283"/>
    </location>
</feature>
<dbReference type="InterPro" id="IPR013324">
    <property type="entry name" value="RNA_pol_sigma_r3/r4-like"/>
</dbReference>
<dbReference type="Proteomes" id="UP001153050">
    <property type="component" value="Unassembled WGS sequence"/>
</dbReference>